<dbReference type="AlphaFoldDB" id="K6Z5A5"/>
<dbReference type="InterPro" id="IPR023614">
    <property type="entry name" value="Porin_dom_sf"/>
</dbReference>
<evidence type="ECO:0000256" key="1">
    <source>
        <dbReference type="SAM" id="SignalP"/>
    </source>
</evidence>
<dbReference type="Gene3D" id="2.40.160.10">
    <property type="entry name" value="Porin"/>
    <property type="match status" value="1"/>
</dbReference>
<evidence type="ECO:0000313" key="2">
    <source>
        <dbReference type="EMBL" id="AGH46987.1"/>
    </source>
</evidence>
<dbReference type="PATRIC" id="fig|1129794.4.peg.4872"/>
<organism evidence="2 3">
    <name type="scientific">Paraglaciecola psychrophila 170</name>
    <dbReference type="NCBI Taxonomy" id="1129794"/>
    <lineage>
        <taxon>Bacteria</taxon>
        <taxon>Pseudomonadati</taxon>
        <taxon>Pseudomonadota</taxon>
        <taxon>Gammaproteobacteria</taxon>
        <taxon>Alteromonadales</taxon>
        <taxon>Alteromonadaceae</taxon>
        <taxon>Paraglaciecola</taxon>
    </lineage>
</organism>
<keyword evidence="1" id="KW-0732">Signal</keyword>
<gene>
    <name evidence="2" type="ORF">C427_4888</name>
</gene>
<name>K6Z5A5_9ALTE</name>
<protein>
    <recommendedName>
        <fullName evidence="4">Porin domain-containing protein</fullName>
    </recommendedName>
</protein>
<dbReference type="SUPFAM" id="SSF56935">
    <property type="entry name" value="Porins"/>
    <property type="match status" value="1"/>
</dbReference>
<proteinExistence type="predicted"/>
<dbReference type="Proteomes" id="UP000011864">
    <property type="component" value="Chromosome"/>
</dbReference>
<reference evidence="2 3" key="1">
    <citation type="journal article" date="2013" name="Genome Announc.">
        <title>Complete Genome Sequence of Glaciecola psychrophila Strain 170T.</title>
        <authorList>
            <person name="Yin J."/>
            <person name="Chen J."/>
            <person name="Liu G."/>
            <person name="Yu Y."/>
            <person name="Song L."/>
            <person name="Wang X."/>
            <person name="Qu X."/>
        </authorList>
    </citation>
    <scope>NUCLEOTIDE SEQUENCE [LARGE SCALE GENOMIC DNA]</scope>
    <source>
        <strain evidence="2 3">170</strain>
    </source>
</reference>
<evidence type="ECO:0008006" key="4">
    <source>
        <dbReference type="Google" id="ProtNLM"/>
    </source>
</evidence>
<feature type="chain" id="PRO_5003901792" description="Porin domain-containing protein" evidence="1">
    <location>
        <begin position="23"/>
        <end position="343"/>
    </location>
</feature>
<dbReference type="EMBL" id="CP003837">
    <property type="protein sequence ID" value="AGH46987.1"/>
    <property type="molecule type" value="Genomic_DNA"/>
</dbReference>
<sequence length="343" mass="37061">MKKTLIAIATLSSLLVVPTASAEVTAYGRVIYNIVSDDTSDDLYFGRHEFAESTIGIKGSYDYEGLTIGAQVEIGLDEGVSNLLQNDSNARNRIQEIWVAGKFGKLKVGTGAAITWVVSDVDQSGTWWSDPLGMSQRFGSTRRGPGAQSQTPFVQTQSIFNERISYESPSFLDGAKFYAQLNEDSGYEFAIKYLANGWRVNAWTVDYGDADNDADPQANIDGNGSLGFFGAESGRGVLAGYKHSSGVNFTGTYGQADQLNGSERDFLNWKLGYTQGKHAVSVSMGNYNSEDASGVSGPEHNRTTLAYHFVPVGGVRVWVQATEGDTEGQNSFNAFALGGMVKF</sequence>
<dbReference type="HOGENOM" id="CLU_808581_0_0_6"/>
<dbReference type="KEGG" id="gps:C427_4888"/>
<feature type="signal peptide" evidence="1">
    <location>
        <begin position="1"/>
        <end position="22"/>
    </location>
</feature>
<dbReference type="STRING" id="1129794.C427_4888"/>
<dbReference type="OrthoDB" id="8735103at2"/>
<dbReference type="eggNOG" id="COG3203">
    <property type="taxonomic scope" value="Bacteria"/>
</dbReference>
<evidence type="ECO:0000313" key="3">
    <source>
        <dbReference type="Proteomes" id="UP000011864"/>
    </source>
</evidence>
<keyword evidence="3" id="KW-1185">Reference proteome</keyword>
<accession>K6Z5A5</accession>
<dbReference type="RefSeq" id="WP_007643138.1">
    <property type="nucleotide sequence ID" value="NC_020514.1"/>
</dbReference>